<dbReference type="InterPro" id="IPR046796">
    <property type="entry name" value="Transposase_32_dom"/>
</dbReference>
<keyword evidence="4" id="KW-1185">Reference proteome</keyword>
<feature type="region of interest" description="Disordered" evidence="1">
    <location>
        <begin position="159"/>
        <end position="216"/>
    </location>
</feature>
<name>A0A7J9D6N4_GOSGO</name>
<feature type="compositionally biased region" description="Basic and acidic residues" evidence="1">
    <location>
        <begin position="180"/>
        <end position="193"/>
    </location>
</feature>
<evidence type="ECO:0000313" key="4">
    <source>
        <dbReference type="Proteomes" id="UP000593579"/>
    </source>
</evidence>
<evidence type="ECO:0000256" key="1">
    <source>
        <dbReference type="SAM" id="MobiDB-lite"/>
    </source>
</evidence>
<organism evidence="3 4">
    <name type="scientific">Gossypium gossypioides</name>
    <name type="common">Mexican cotton</name>
    <name type="synonym">Selera gossypioides</name>
    <dbReference type="NCBI Taxonomy" id="34282"/>
    <lineage>
        <taxon>Eukaryota</taxon>
        <taxon>Viridiplantae</taxon>
        <taxon>Streptophyta</taxon>
        <taxon>Embryophyta</taxon>
        <taxon>Tracheophyta</taxon>
        <taxon>Spermatophyta</taxon>
        <taxon>Magnoliopsida</taxon>
        <taxon>eudicotyledons</taxon>
        <taxon>Gunneridae</taxon>
        <taxon>Pentapetalae</taxon>
        <taxon>rosids</taxon>
        <taxon>malvids</taxon>
        <taxon>Malvales</taxon>
        <taxon>Malvaceae</taxon>
        <taxon>Malvoideae</taxon>
        <taxon>Gossypium</taxon>
    </lineage>
</organism>
<protein>
    <recommendedName>
        <fullName evidence="2">Putative plant transposon protein domain-containing protein</fullName>
    </recommendedName>
</protein>
<dbReference type="EMBL" id="JABEZY010274412">
    <property type="protein sequence ID" value="MBA0756372.1"/>
    <property type="molecule type" value="Genomic_DNA"/>
</dbReference>
<accession>A0A7J9D6N4</accession>
<proteinExistence type="predicted"/>
<sequence length="237" mass="27152">MMPEKGFNLESNDKMVVPLPIQKTIDAPNWNYFYDARSLHDEDFMHISYSSTISMKRILLLYTIMTERSINVGKIILKKIYDCARKKTGSVYFPSLVTSLCLRAQVKAQANLKGLYVQGYITAHDLEMLVENVHELNPTKLSAPTELETDESLNKFETEANSVTETEEARFEEELNNPESIKEPKIFKPREEPNANEPVEPSVDPELTIPMPTSSNTVEKSKLSIMLNMMKFMHNQQ</sequence>
<evidence type="ECO:0000259" key="2">
    <source>
        <dbReference type="Pfam" id="PF20167"/>
    </source>
</evidence>
<reference evidence="3 4" key="1">
    <citation type="journal article" date="2019" name="Genome Biol. Evol.">
        <title>Insights into the evolution of the New World diploid cottons (Gossypium, subgenus Houzingenia) based on genome sequencing.</title>
        <authorList>
            <person name="Grover C.E."/>
            <person name="Arick M.A. 2nd"/>
            <person name="Thrash A."/>
            <person name="Conover J.L."/>
            <person name="Sanders W.S."/>
            <person name="Peterson D.G."/>
            <person name="Frelichowski J.E."/>
            <person name="Scheffler J.A."/>
            <person name="Scheffler B.E."/>
            <person name="Wendel J.F."/>
        </authorList>
    </citation>
    <scope>NUCLEOTIDE SEQUENCE [LARGE SCALE GENOMIC DNA]</scope>
    <source>
        <strain evidence="3">5</strain>
        <tissue evidence="3">Leaf</tissue>
    </source>
</reference>
<dbReference type="Proteomes" id="UP000593579">
    <property type="component" value="Unassembled WGS sequence"/>
</dbReference>
<dbReference type="AlphaFoldDB" id="A0A7J9D6N4"/>
<feature type="domain" description="Putative plant transposon protein" evidence="2">
    <location>
        <begin position="45"/>
        <end position="106"/>
    </location>
</feature>
<evidence type="ECO:0000313" key="3">
    <source>
        <dbReference type="EMBL" id="MBA0756372.1"/>
    </source>
</evidence>
<dbReference type="OrthoDB" id="1714944at2759"/>
<comment type="caution">
    <text evidence="3">The sequence shown here is derived from an EMBL/GenBank/DDBJ whole genome shotgun (WGS) entry which is preliminary data.</text>
</comment>
<gene>
    <name evidence="3" type="ORF">Gogos_020823</name>
</gene>
<dbReference type="Pfam" id="PF20167">
    <property type="entry name" value="Transposase_32"/>
    <property type="match status" value="1"/>
</dbReference>